<dbReference type="GO" id="GO:0015074">
    <property type="term" value="P:DNA integration"/>
    <property type="evidence" value="ECO:0007669"/>
    <property type="project" value="InterPro"/>
</dbReference>
<evidence type="ECO:0000313" key="3">
    <source>
        <dbReference type="EMBL" id="CAC5412462.1"/>
    </source>
</evidence>
<organism evidence="3 4">
    <name type="scientific">Mytilus coruscus</name>
    <name type="common">Sea mussel</name>
    <dbReference type="NCBI Taxonomy" id="42192"/>
    <lineage>
        <taxon>Eukaryota</taxon>
        <taxon>Metazoa</taxon>
        <taxon>Spiralia</taxon>
        <taxon>Lophotrochozoa</taxon>
        <taxon>Mollusca</taxon>
        <taxon>Bivalvia</taxon>
        <taxon>Autobranchia</taxon>
        <taxon>Pteriomorphia</taxon>
        <taxon>Mytilida</taxon>
        <taxon>Mytiloidea</taxon>
        <taxon>Mytilidae</taxon>
        <taxon>Mytilinae</taxon>
        <taxon>Mytilus</taxon>
    </lineage>
</organism>
<dbReference type="PANTHER" id="PTHR34605:SF3">
    <property type="entry name" value="P CELL-TYPE AGGLUTINATION PROTEIN MAP4-LIKE-RELATED"/>
    <property type="match status" value="1"/>
</dbReference>
<evidence type="ECO:0000313" key="4">
    <source>
        <dbReference type="Proteomes" id="UP000507470"/>
    </source>
</evidence>
<gene>
    <name evidence="3" type="ORF">MCOR_45436</name>
</gene>
<dbReference type="InterPro" id="IPR011010">
    <property type="entry name" value="DNA_brk_join_enz"/>
</dbReference>
<dbReference type="Gene3D" id="1.10.443.10">
    <property type="entry name" value="Intergrase catalytic core"/>
    <property type="match status" value="1"/>
</dbReference>
<dbReference type="GO" id="GO:0006310">
    <property type="term" value="P:DNA recombination"/>
    <property type="evidence" value="ECO:0007669"/>
    <property type="project" value="UniProtKB-KW"/>
</dbReference>
<feature type="region of interest" description="Disordered" evidence="2">
    <location>
        <begin position="168"/>
        <end position="190"/>
    </location>
</feature>
<proteinExistence type="predicted"/>
<dbReference type="InterPro" id="IPR052925">
    <property type="entry name" value="Phage_Integrase-like_Recomb"/>
</dbReference>
<keyword evidence="1" id="KW-0233">DNA recombination</keyword>
<evidence type="ECO:0008006" key="5">
    <source>
        <dbReference type="Google" id="ProtNLM"/>
    </source>
</evidence>
<reference evidence="3 4" key="1">
    <citation type="submission" date="2020-06" db="EMBL/GenBank/DDBJ databases">
        <authorList>
            <person name="Li R."/>
            <person name="Bekaert M."/>
        </authorList>
    </citation>
    <scope>NUCLEOTIDE SEQUENCE [LARGE SCALE GENOMIC DNA]</scope>
    <source>
        <strain evidence="4">wild</strain>
    </source>
</reference>
<dbReference type="EMBL" id="CACVKT020008017">
    <property type="protein sequence ID" value="CAC5412462.1"/>
    <property type="molecule type" value="Genomic_DNA"/>
</dbReference>
<dbReference type="GO" id="GO:0003677">
    <property type="term" value="F:DNA binding"/>
    <property type="evidence" value="ECO:0007669"/>
    <property type="project" value="InterPro"/>
</dbReference>
<evidence type="ECO:0000256" key="1">
    <source>
        <dbReference type="ARBA" id="ARBA00023172"/>
    </source>
</evidence>
<dbReference type="InterPro" id="IPR013762">
    <property type="entry name" value="Integrase-like_cat_sf"/>
</dbReference>
<protein>
    <recommendedName>
        <fullName evidence="5">Tyr recombinase domain-containing protein</fullName>
    </recommendedName>
</protein>
<accession>A0A6J8DYM3</accession>
<dbReference type="SUPFAM" id="SSF56349">
    <property type="entry name" value="DNA breaking-rejoining enzymes"/>
    <property type="match status" value="1"/>
</dbReference>
<dbReference type="AlphaFoldDB" id="A0A6J8DYM3"/>
<evidence type="ECO:0000256" key="2">
    <source>
        <dbReference type="SAM" id="MobiDB-lite"/>
    </source>
</evidence>
<dbReference type="OrthoDB" id="3254696at2759"/>
<name>A0A6J8DYM3_MYTCO</name>
<keyword evidence="4" id="KW-1185">Reference proteome</keyword>
<dbReference type="PANTHER" id="PTHR34605">
    <property type="entry name" value="PHAGE_INTEGRASE DOMAIN-CONTAINING PROTEIN"/>
    <property type="match status" value="1"/>
</dbReference>
<dbReference type="Proteomes" id="UP000507470">
    <property type="component" value="Unassembled WGS sequence"/>
</dbReference>
<sequence length="220" mass="25361">MSSITSDALFVSDDDNPLSIQFFIKHVKIILDNLGLQSKNYNGHSFRIGAATTAQEVRLEDHLIKTLGRWSLDCYIRLENTEQELNGIQQDLLFAQSQIAKNQGVRNPECQNCKSMDADWIDFKADVDNVTNFSDNPFVSKMCAVTRSQNSKLIDSNWLGGESPEQKLKVKEEENNSVERKFRRGEEESIKQLQEKDDIRRKLQRKLTHKDSEVKLLRRS</sequence>